<dbReference type="PRINTS" id="PR00161">
    <property type="entry name" value="NIHGNASECYTB"/>
</dbReference>
<evidence type="ECO:0000256" key="9">
    <source>
        <dbReference type="ARBA" id="ARBA00022989"/>
    </source>
</evidence>
<dbReference type="Proteomes" id="UP000239735">
    <property type="component" value="Unassembled WGS sequence"/>
</dbReference>
<protein>
    <recommendedName>
        <fullName evidence="13">Cytochrome b561 bacterial/Ni-hydrogenase domain-containing protein</fullName>
    </recommendedName>
</protein>
<keyword evidence="6 12" id="KW-0812">Transmembrane</keyword>
<evidence type="ECO:0000256" key="12">
    <source>
        <dbReference type="SAM" id="Phobius"/>
    </source>
</evidence>
<dbReference type="InterPro" id="IPR051542">
    <property type="entry name" value="Hydrogenase_cytochrome"/>
</dbReference>
<dbReference type="Pfam" id="PF01292">
    <property type="entry name" value="Ni_hydr_CYTB"/>
    <property type="match status" value="1"/>
</dbReference>
<evidence type="ECO:0000256" key="4">
    <source>
        <dbReference type="ARBA" id="ARBA00022475"/>
    </source>
</evidence>
<evidence type="ECO:0000256" key="2">
    <source>
        <dbReference type="ARBA" id="ARBA00008622"/>
    </source>
</evidence>
<gene>
    <name evidence="14" type="ORF">SBA5_400044</name>
</gene>
<organism evidence="14 15">
    <name type="scientific">Candidatus Sulfuritelmatomonas gaucii</name>
    <dbReference type="NCBI Taxonomy" id="2043161"/>
    <lineage>
        <taxon>Bacteria</taxon>
        <taxon>Pseudomonadati</taxon>
        <taxon>Acidobacteriota</taxon>
        <taxon>Terriglobia</taxon>
        <taxon>Terriglobales</taxon>
        <taxon>Acidobacteriaceae</taxon>
        <taxon>Candidatus Sulfuritelmatomonas</taxon>
    </lineage>
</organism>
<dbReference type="InterPro" id="IPR011577">
    <property type="entry name" value="Cyt_b561_bac/Ni-Hgenase"/>
</dbReference>
<evidence type="ECO:0000313" key="15">
    <source>
        <dbReference type="Proteomes" id="UP000239735"/>
    </source>
</evidence>
<keyword evidence="4" id="KW-1003">Cell membrane</keyword>
<keyword evidence="5" id="KW-0349">Heme</keyword>
<feature type="transmembrane region" description="Helical" evidence="12">
    <location>
        <begin position="202"/>
        <end position="223"/>
    </location>
</feature>
<feature type="domain" description="Cytochrome b561 bacterial/Ni-hydrogenase" evidence="13">
    <location>
        <begin position="14"/>
        <end position="236"/>
    </location>
</feature>
<dbReference type="PANTHER" id="PTHR30485">
    <property type="entry name" value="NI/FE-HYDROGENASE 1 B-TYPE CYTOCHROME SUBUNIT"/>
    <property type="match status" value="1"/>
</dbReference>
<dbReference type="GO" id="GO:0009055">
    <property type="term" value="F:electron transfer activity"/>
    <property type="evidence" value="ECO:0007669"/>
    <property type="project" value="InterPro"/>
</dbReference>
<feature type="transmembrane region" description="Helical" evidence="12">
    <location>
        <begin position="159"/>
        <end position="182"/>
    </location>
</feature>
<feature type="transmembrane region" description="Helical" evidence="12">
    <location>
        <begin position="89"/>
        <end position="111"/>
    </location>
</feature>
<dbReference type="Gene3D" id="1.20.950.20">
    <property type="entry name" value="Transmembrane di-heme cytochromes, Chain C"/>
    <property type="match status" value="1"/>
</dbReference>
<evidence type="ECO:0000256" key="5">
    <source>
        <dbReference type="ARBA" id="ARBA00022617"/>
    </source>
</evidence>
<reference evidence="15" key="1">
    <citation type="submission" date="2018-02" db="EMBL/GenBank/DDBJ databases">
        <authorList>
            <person name="Hausmann B."/>
        </authorList>
    </citation>
    <scope>NUCLEOTIDE SEQUENCE [LARGE SCALE GENOMIC DNA]</scope>
    <source>
        <strain evidence="15">Peat soil MAG SbA5</strain>
    </source>
</reference>
<evidence type="ECO:0000256" key="6">
    <source>
        <dbReference type="ARBA" id="ARBA00022692"/>
    </source>
</evidence>
<evidence type="ECO:0000259" key="13">
    <source>
        <dbReference type="Pfam" id="PF01292"/>
    </source>
</evidence>
<dbReference type="GO" id="GO:0005886">
    <property type="term" value="C:plasma membrane"/>
    <property type="evidence" value="ECO:0007669"/>
    <property type="project" value="UniProtKB-SubCell"/>
</dbReference>
<evidence type="ECO:0000256" key="8">
    <source>
        <dbReference type="ARBA" id="ARBA00022982"/>
    </source>
</evidence>
<dbReference type="InterPro" id="IPR000516">
    <property type="entry name" value="Ni-dep_Hydgase_cyt-B"/>
</dbReference>
<dbReference type="InterPro" id="IPR016174">
    <property type="entry name" value="Di-haem_cyt_TM"/>
</dbReference>
<keyword evidence="3" id="KW-0813">Transport</keyword>
<evidence type="ECO:0000256" key="7">
    <source>
        <dbReference type="ARBA" id="ARBA00022723"/>
    </source>
</evidence>
<evidence type="ECO:0000256" key="10">
    <source>
        <dbReference type="ARBA" id="ARBA00023004"/>
    </source>
</evidence>
<comment type="subcellular location">
    <subcellularLocation>
        <location evidence="1">Cell membrane</location>
        <topology evidence="1">Multi-pass membrane protein</topology>
    </subcellularLocation>
</comment>
<dbReference type="GO" id="GO:0020037">
    <property type="term" value="F:heme binding"/>
    <property type="evidence" value="ECO:0007669"/>
    <property type="project" value="TreeGrafter"/>
</dbReference>
<dbReference type="PANTHER" id="PTHR30485:SF1">
    <property type="entry name" value="CYTOCHROME YDHU-RELATED"/>
    <property type="match status" value="1"/>
</dbReference>
<feature type="transmembrane region" description="Helical" evidence="12">
    <location>
        <begin position="21"/>
        <end position="42"/>
    </location>
</feature>
<keyword evidence="11 12" id="KW-0472">Membrane</keyword>
<evidence type="ECO:0000256" key="1">
    <source>
        <dbReference type="ARBA" id="ARBA00004651"/>
    </source>
</evidence>
<sequence>MPVASQLEKTTTARHSAVVRVTHWLTFIAFIALLVTGFEIMISHPRFYWGEVGNVNTKPLFVIPIPASRDTVPTGYGYVMPDQNGWSRYLHFEAAWVAVLAGLVYGIYGLWSGHVRKNLIPERRDRNGRAYRARIAQYFRRRPPGRAEETSYNVLQRTAYLIVIFVLFPLIIWTGLAMSPAFTSAFPWTSVLLGGRQSARTIHFFVSWLLLFFLLVHVTMVAVSGFRRRMRAMITGTMRDSEESQ</sequence>
<keyword evidence="10" id="KW-0408">Iron</keyword>
<dbReference type="AlphaFoldDB" id="A0A2N9LKI8"/>
<evidence type="ECO:0000313" key="14">
    <source>
        <dbReference type="EMBL" id="SPE23633.1"/>
    </source>
</evidence>
<proteinExistence type="inferred from homology"/>
<keyword evidence="7" id="KW-0479">Metal-binding</keyword>
<evidence type="ECO:0000256" key="3">
    <source>
        <dbReference type="ARBA" id="ARBA00022448"/>
    </source>
</evidence>
<dbReference type="EMBL" id="OKRB01000098">
    <property type="protein sequence ID" value="SPE23633.1"/>
    <property type="molecule type" value="Genomic_DNA"/>
</dbReference>
<name>A0A2N9LKI8_9BACT</name>
<dbReference type="GO" id="GO:0005506">
    <property type="term" value="F:iron ion binding"/>
    <property type="evidence" value="ECO:0007669"/>
    <property type="project" value="InterPro"/>
</dbReference>
<dbReference type="SUPFAM" id="SSF81342">
    <property type="entry name" value="Transmembrane di-heme cytochromes"/>
    <property type="match status" value="1"/>
</dbReference>
<accession>A0A2N9LKI8</accession>
<comment type="similarity">
    <text evidence="2">Belongs to the HupC/HyaC/HydC family.</text>
</comment>
<keyword evidence="9 12" id="KW-1133">Transmembrane helix</keyword>
<dbReference type="GO" id="GO:0022904">
    <property type="term" value="P:respiratory electron transport chain"/>
    <property type="evidence" value="ECO:0007669"/>
    <property type="project" value="InterPro"/>
</dbReference>
<evidence type="ECO:0000256" key="11">
    <source>
        <dbReference type="ARBA" id="ARBA00023136"/>
    </source>
</evidence>
<keyword evidence="8" id="KW-0249">Electron transport</keyword>